<dbReference type="PANTHER" id="PTHR10640:SF7">
    <property type="entry name" value="METHYLTHIORIBULOSE-1-PHOSPHATE DEHYDRATASE"/>
    <property type="match status" value="1"/>
</dbReference>
<evidence type="ECO:0000256" key="3">
    <source>
        <dbReference type="ARBA" id="ARBA00022723"/>
    </source>
</evidence>
<keyword evidence="2 7" id="KW-0028">Amino-acid biosynthesis</keyword>
<evidence type="ECO:0000256" key="4">
    <source>
        <dbReference type="ARBA" id="ARBA00022833"/>
    </source>
</evidence>
<sequence length="303" mass="33557">MSSQDGSLVAGPGRCCSAVPFCCSASGHTSNALEPARERAAGPWSSHDQRDAEEADTRLLIAELCKQFYHLGWVTGTGGGVSIRDGHNIYIAPSGVQKERLHPINMFVLDYPSFQPLISPPACSGPLRPSQCTPLFLAAYRIGIDRPGAEVGSVIHTHSPEAVDVTILCELRGEDAFVITHHEMIKGIRRNSGEYHRYQDELVIPIIDNTPQERDLEESLSEAIRRHPEAPAVLVRRHGLYVWGRSWRDAKTQCECLDALFNATIRARLLGCDMRFPPAGSKYLHDRKSTEAGPLRFPEPQQQ</sequence>
<name>A0A058ZDZ6_FONAL</name>
<comment type="similarity">
    <text evidence="7">Belongs to the aldolase class II family. MtnB subfamily.</text>
</comment>
<evidence type="ECO:0000256" key="2">
    <source>
        <dbReference type="ARBA" id="ARBA00022605"/>
    </source>
</evidence>
<feature type="binding site" evidence="7">
    <location>
        <position position="132"/>
    </location>
    <ligand>
        <name>substrate</name>
    </ligand>
</feature>
<keyword evidence="1 7" id="KW-0963">Cytoplasm</keyword>
<dbReference type="InterPro" id="IPR017714">
    <property type="entry name" value="MethylthioRu-1-P_deHdtase_MtnB"/>
</dbReference>
<dbReference type="Proteomes" id="UP000030693">
    <property type="component" value="Unassembled WGS sequence"/>
</dbReference>
<evidence type="ECO:0000256" key="7">
    <source>
        <dbReference type="HAMAP-Rule" id="MF_03116"/>
    </source>
</evidence>
<dbReference type="GeneID" id="20526303"/>
<evidence type="ECO:0000256" key="1">
    <source>
        <dbReference type="ARBA" id="ARBA00022490"/>
    </source>
</evidence>
<organism evidence="10">
    <name type="scientific">Fonticula alba</name>
    <name type="common">Slime mold</name>
    <dbReference type="NCBI Taxonomy" id="691883"/>
    <lineage>
        <taxon>Eukaryota</taxon>
        <taxon>Rotosphaerida</taxon>
        <taxon>Fonticulaceae</taxon>
        <taxon>Fonticula</taxon>
    </lineage>
</organism>
<dbReference type="GO" id="GO:0005737">
    <property type="term" value="C:cytoplasm"/>
    <property type="evidence" value="ECO:0007669"/>
    <property type="project" value="UniProtKB-SubCell"/>
</dbReference>
<comment type="cofactor">
    <cofactor evidence="7">
        <name>Zn(2+)</name>
        <dbReference type="ChEBI" id="CHEBI:29105"/>
    </cofactor>
    <text evidence="7">Binds 1 zinc ion per subunit.</text>
</comment>
<keyword evidence="6 7" id="KW-0456">Lyase</keyword>
<evidence type="ECO:0000256" key="5">
    <source>
        <dbReference type="ARBA" id="ARBA00023167"/>
    </source>
</evidence>
<feature type="region of interest" description="Disordered" evidence="8">
    <location>
        <begin position="283"/>
        <end position="303"/>
    </location>
</feature>
<keyword evidence="5 7" id="KW-0486">Methionine biosynthesis</keyword>
<reference evidence="10" key="1">
    <citation type="submission" date="2013-04" db="EMBL/GenBank/DDBJ databases">
        <title>The Genome Sequence of Fonticula alba ATCC 38817.</title>
        <authorList>
            <consortium name="The Broad Institute Genomics Platform"/>
            <person name="Russ C."/>
            <person name="Cuomo C."/>
            <person name="Burger G."/>
            <person name="Gray M.W."/>
            <person name="Holland P.W.H."/>
            <person name="King N."/>
            <person name="Lang F.B.F."/>
            <person name="Roger A.J."/>
            <person name="Ruiz-Trillo I."/>
            <person name="Brown M."/>
            <person name="Walker B."/>
            <person name="Young S."/>
            <person name="Zeng Q."/>
            <person name="Gargeya S."/>
            <person name="Fitzgerald M."/>
            <person name="Haas B."/>
            <person name="Abouelleil A."/>
            <person name="Allen A.W."/>
            <person name="Alvarado L."/>
            <person name="Arachchi H.M."/>
            <person name="Berlin A.M."/>
            <person name="Chapman S.B."/>
            <person name="Gainer-Dewar J."/>
            <person name="Goldberg J."/>
            <person name="Griggs A."/>
            <person name="Gujja S."/>
            <person name="Hansen M."/>
            <person name="Howarth C."/>
            <person name="Imamovic A."/>
            <person name="Ireland A."/>
            <person name="Larimer J."/>
            <person name="McCowan C."/>
            <person name="Murphy C."/>
            <person name="Pearson M."/>
            <person name="Poon T.W."/>
            <person name="Priest M."/>
            <person name="Roberts A."/>
            <person name="Saif S."/>
            <person name="Shea T."/>
            <person name="Sisk P."/>
            <person name="Sykes S."/>
            <person name="Wortman J."/>
            <person name="Nusbaum C."/>
            <person name="Birren B."/>
        </authorList>
    </citation>
    <scope>NUCLEOTIDE SEQUENCE [LARGE SCALE GENOMIC DNA]</scope>
    <source>
        <strain evidence="10">ATCC 38817</strain>
    </source>
</reference>
<dbReference type="RefSeq" id="XP_009493754.1">
    <property type="nucleotide sequence ID" value="XM_009495479.1"/>
</dbReference>
<gene>
    <name evidence="10" type="ORF">H696_01578</name>
</gene>
<dbReference type="Pfam" id="PF00596">
    <property type="entry name" value="Aldolase_II"/>
    <property type="match status" value="1"/>
</dbReference>
<evidence type="ECO:0000259" key="9">
    <source>
        <dbReference type="SMART" id="SM01007"/>
    </source>
</evidence>
<dbReference type="EC" id="4.2.1.109" evidence="7"/>
<comment type="function">
    <text evidence="7">Catalyzes the dehydration of methylthioribulose-1-phosphate (MTRu-1-P) into 2,3-diketo-5-methylthiopentyl-1-phosphate (DK-MTP-1-P).</text>
</comment>
<dbReference type="InterPro" id="IPR027514">
    <property type="entry name" value="Salvage_MtnB_euk"/>
</dbReference>
<dbReference type="UniPathway" id="UPA00904">
    <property type="reaction ID" value="UER00875"/>
</dbReference>
<dbReference type="SMART" id="SM01007">
    <property type="entry name" value="Aldolase_II"/>
    <property type="match status" value="1"/>
</dbReference>
<dbReference type="SUPFAM" id="SSF53639">
    <property type="entry name" value="AraD/HMP-PK domain-like"/>
    <property type="match status" value="1"/>
</dbReference>
<feature type="binding site" evidence="7">
    <location>
        <position position="238"/>
    </location>
    <ligand>
        <name>Zn(2+)</name>
        <dbReference type="ChEBI" id="CHEBI:29105"/>
    </ligand>
</feature>
<dbReference type="PANTHER" id="PTHR10640">
    <property type="entry name" value="METHYLTHIORIBULOSE-1-PHOSPHATE DEHYDRATASE"/>
    <property type="match status" value="1"/>
</dbReference>
<feature type="binding site" evidence="7">
    <location>
        <position position="156"/>
    </location>
    <ligand>
        <name>Zn(2+)</name>
        <dbReference type="ChEBI" id="CHEBI:29105"/>
    </ligand>
</feature>
<dbReference type="GO" id="GO:0046570">
    <property type="term" value="F:methylthioribulose 1-phosphate dehydratase activity"/>
    <property type="evidence" value="ECO:0007669"/>
    <property type="project" value="UniProtKB-UniRule"/>
</dbReference>
<dbReference type="Gene3D" id="3.40.225.10">
    <property type="entry name" value="Class II aldolase/adducin N-terminal domain"/>
    <property type="match status" value="1"/>
</dbReference>
<protein>
    <recommendedName>
        <fullName evidence="7">Probable methylthioribulose-1-phosphate dehydratase</fullName>
        <shortName evidence="7">MTRu-1-P dehydratase</shortName>
        <ecNumber evidence="7">4.2.1.109</ecNumber>
    </recommendedName>
</protein>
<dbReference type="eggNOG" id="KOG2631">
    <property type="taxonomic scope" value="Eukaryota"/>
</dbReference>
<dbReference type="OrthoDB" id="191080at2759"/>
<dbReference type="InterPro" id="IPR001303">
    <property type="entry name" value="Aldolase_II/adducin_N"/>
</dbReference>
<dbReference type="HAMAP" id="MF_03116">
    <property type="entry name" value="Salvage_MtnB_euk"/>
    <property type="match status" value="1"/>
</dbReference>
<dbReference type="GO" id="GO:0019509">
    <property type="term" value="P:L-methionine salvage from methylthioadenosine"/>
    <property type="evidence" value="ECO:0007669"/>
    <property type="project" value="UniProtKB-UniRule"/>
</dbReference>
<dbReference type="InterPro" id="IPR036409">
    <property type="entry name" value="Aldolase_II/adducin_N_sf"/>
</dbReference>
<feature type="domain" description="Class II aldolase/adducin N-terminal" evidence="9">
    <location>
        <begin position="59"/>
        <end position="265"/>
    </location>
</feature>
<evidence type="ECO:0000313" key="11">
    <source>
        <dbReference type="Proteomes" id="UP000030693"/>
    </source>
</evidence>
<dbReference type="AlphaFoldDB" id="A0A058ZDZ6"/>
<dbReference type="FunFam" id="3.40.225.10:FF:000003">
    <property type="entry name" value="Methylthioribulose-1-phosphate dehydratase"/>
    <property type="match status" value="1"/>
</dbReference>
<comment type="catalytic activity">
    <reaction evidence="7">
        <text>5-(methylsulfanyl)-D-ribulose 1-phosphate = 5-methylsulfanyl-2,3-dioxopentyl phosphate + H2O</text>
        <dbReference type="Rhea" id="RHEA:15549"/>
        <dbReference type="ChEBI" id="CHEBI:15377"/>
        <dbReference type="ChEBI" id="CHEBI:58548"/>
        <dbReference type="ChEBI" id="CHEBI:58828"/>
        <dbReference type="EC" id="4.2.1.109"/>
    </reaction>
</comment>
<proteinExistence type="inferred from homology"/>
<dbReference type="STRING" id="691883.A0A058ZDZ6"/>
<evidence type="ECO:0000313" key="10">
    <source>
        <dbReference type="EMBL" id="KCV72176.1"/>
    </source>
</evidence>
<dbReference type="NCBIfam" id="TIGR03328">
    <property type="entry name" value="salvage_mtnB"/>
    <property type="match status" value="1"/>
</dbReference>
<evidence type="ECO:0000256" key="6">
    <source>
        <dbReference type="ARBA" id="ARBA00023239"/>
    </source>
</evidence>
<comment type="pathway">
    <text evidence="7">Amino-acid biosynthesis; L-methionine biosynthesis via salvage pathway; L-methionine from S-methyl-5-thio-alpha-D-ribose 1-phosphate: step 2/6.</text>
</comment>
<accession>A0A058ZDZ6</accession>
<dbReference type="GO" id="GO:0008270">
    <property type="term" value="F:zinc ion binding"/>
    <property type="evidence" value="ECO:0007669"/>
    <property type="project" value="UniProtKB-UniRule"/>
</dbReference>
<dbReference type="OMA" id="WFPGTSG"/>
<keyword evidence="11" id="KW-1185">Reference proteome</keyword>
<comment type="subcellular location">
    <subcellularLocation>
        <location evidence="7">Cytoplasm</location>
    </subcellularLocation>
</comment>
<feature type="binding site" evidence="7">
    <location>
        <position position="158"/>
    </location>
    <ligand>
        <name>Zn(2+)</name>
        <dbReference type="ChEBI" id="CHEBI:29105"/>
    </ligand>
</feature>
<evidence type="ECO:0000256" key="8">
    <source>
        <dbReference type="SAM" id="MobiDB-lite"/>
    </source>
</evidence>
<feature type="active site" description="Proton donor/acceptor" evidence="7">
    <location>
        <position position="183"/>
    </location>
</feature>
<keyword evidence="3 7" id="KW-0479">Metal-binding</keyword>
<dbReference type="EMBL" id="KB932202">
    <property type="protein sequence ID" value="KCV72176.1"/>
    <property type="molecule type" value="Genomic_DNA"/>
</dbReference>
<keyword evidence="4 7" id="KW-0862">Zinc</keyword>